<evidence type="ECO:0000313" key="1">
    <source>
        <dbReference type="EMBL" id="TQV73522.1"/>
    </source>
</evidence>
<name>A0A545T8H1_9GAMM</name>
<gene>
    <name evidence="1" type="ORF">FKG94_17655</name>
</gene>
<dbReference type="EMBL" id="VHSG01000018">
    <property type="protein sequence ID" value="TQV73522.1"/>
    <property type="molecule type" value="Genomic_DNA"/>
</dbReference>
<organism evidence="1 2">
    <name type="scientific">Exilibacterium tricleocarpae</name>
    <dbReference type="NCBI Taxonomy" id="2591008"/>
    <lineage>
        <taxon>Bacteria</taxon>
        <taxon>Pseudomonadati</taxon>
        <taxon>Pseudomonadota</taxon>
        <taxon>Gammaproteobacteria</taxon>
        <taxon>Cellvibrionales</taxon>
        <taxon>Cellvibrionaceae</taxon>
        <taxon>Exilibacterium</taxon>
    </lineage>
</organism>
<protein>
    <submittedName>
        <fullName evidence="1">Uncharacterized protein</fullName>
    </submittedName>
</protein>
<proteinExistence type="predicted"/>
<dbReference type="Proteomes" id="UP000319732">
    <property type="component" value="Unassembled WGS sequence"/>
</dbReference>
<dbReference type="RefSeq" id="WP_142905651.1">
    <property type="nucleotide sequence ID" value="NZ_ML660097.1"/>
</dbReference>
<comment type="caution">
    <text evidence="1">The sequence shown here is derived from an EMBL/GenBank/DDBJ whole genome shotgun (WGS) entry which is preliminary data.</text>
</comment>
<accession>A0A545T8H1</accession>
<keyword evidence="2" id="KW-1185">Reference proteome</keyword>
<dbReference type="OrthoDB" id="6892207at2"/>
<reference evidence="1 2" key="1">
    <citation type="submission" date="2019-06" db="EMBL/GenBank/DDBJ databases">
        <title>Whole genome sequence for Cellvibrionaceae sp. R142.</title>
        <authorList>
            <person name="Wang G."/>
        </authorList>
    </citation>
    <scope>NUCLEOTIDE SEQUENCE [LARGE SCALE GENOMIC DNA]</scope>
    <source>
        <strain evidence="1 2">R142</strain>
    </source>
</reference>
<sequence length="111" mass="12467">MKITLVKKLLADGSPCKKCGDVLQKLEESGYMSRIDEVLVADERDPDSAGIKVAAQHNVNRAPFFVVEEDGKAPVIYTVYFKFVKEVLAQKTSETDELKEIMNDNPDLDYI</sequence>
<dbReference type="AlphaFoldDB" id="A0A545T8H1"/>
<evidence type="ECO:0000313" key="2">
    <source>
        <dbReference type="Proteomes" id="UP000319732"/>
    </source>
</evidence>